<evidence type="ECO:0000256" key="2">
    <source>
        <dbReference type="ARBA" id="ARBA00022692"/>
    </source>
</evidence>
<feature type="transmembrane region" description="Helical" evidence="5">
    <location>
        <begin position="73"/>
        <end position="91"/>
    </location>
</feature>
<organism evidence="9 10">
    <name type="scientific">Halomonas marinisediminis</name>
    <dbReference type="NCBI Taxonomy" id="2546095"/>
    <lineage>
        <taxon>Bacteria</taxon>
        <taxon>Pseudomonadati</taxon>
        <taxon>Pseudomonadota</taxon>
        <taxon>Gammaproteobacteria</taxon>
        <taxon>Oceanospirillales</taxon>
        <taxon>Halomonadaceae</taxon>
        <taxon>Halomonas</taxon>
    </lineage>
</organism>
<keyword evidence="2 5" id="KW-0812">Transmembrane</keyword>
<dbReference type="EMBL" id="SLTR01000029">
    <property type="protein sequence ID" value="TDA95486.1"/>
    <property type="molecule type" value="Genomic_DNA"/>
</dbReference>
<evidence type="ECO:0000313" key="9">
    <source>
        <dbReference type="EMBL" id="TDA95486.1"/>
    </source>
</evidence>
<keyword evidence="3 5" id="KW-1133">Transmembrane helix</keyword>
<dbReference type="Pfam" id="PF04932">
    <property type="entry name" value="Wzy_C"/>
    <property type="match status" value="1"/>
</dbReference>
<name>A0ABY2D3A2_9GAMM</name>
<evidence type="ECO:0000256" key="1">
    <source>
        <dbReference type="ARBA" id="ARBA00004141"/>
    </source>
</evidence>
<feature type="transmembrane region" description="Helical" evidence="5">
    <location>
        <begin position="380"/>
        <end position="397"/>
    </location>
</feature>
<dbReference type="InterPro" id="IPR031726">
    <property type="entry name" value="PglL_A"/>
</dbReference>
<feature type="domain" description="Protein glycosylation ligase" evidence="8">
    <location>
        <begin position="164"/>
        <end position="189"/>
    </location>
</feature>
<feature type="transmembrane region" description="Helical" evidence="5">
    <location>
        <begin position="403"/>
        <end position="421"/>
    </location>
</feature>
<feature type="transmembrane region" description="Helical" evidence="5">
    <location>
        <begin position="168"/>
        <end position="189"/>
    </location>
</feature>
<evidence type="ECO:0000256" key="3">
    <source>
        <dbReference type="ARBA" id="ARBA00022989"/>
    </source>
</evidence>
<dbReference type="InterPro" id="IPR007016">
    <property type="entry name" value="O-antigen_ligase-rel_domated"/>
</dbReference>
<evidence type="ECO:0000259" key="6">
    <source>
        <dbReference type="Pfam" id="PF04932"/>
    </source>
</evidence>
<feature type="transmembrane region" description="Helical" evidence="5">
    <location>
        <begin position="221"/>
        <end position="238"/>
    </location>
</feature>
<reference evidence="9 10" key="1">
    <citation type="submission" date="2019-03" db="EMBL/GenBank/DDBJ databases">
        <title>Halomonas marinisediminis sp. nov., a moderately halophilic bacterium isolated from the Bohai Gulf.</title>
        <authorList>
            <person name="Ji X."/>
        </authorList>
    </citation>
    <scope>NUCLEOTIDE SEQUENCE [LARGE SCALE GENOMIC DNA]</scope>
    <source>
        <strain evidence="9 10">204</strain>
    </source>
</reference>
<feature type="transmembrane region" description="Helical" evidence="5">
    <location>
        <begin position="12"/>
        <end position="30"/>
    </location>
</feature>
<evidence type="ECO:0000259" key="7">
    <source>
        <dbReference type="Pfam" id="PF11846"/>
    </source>
</evidence>
<feature type="transmembrane region" description="Helical" evidence="5">
    <location>
        <begin position="97"/>
        <end position="117"/>
    </location>
</feature>
<dbReference type="PANTHER" id="PTHR37422:SF21">
    <property type="entry name" value="EXOQ-LIKE PROTEIN"/>
    <property type="match status" value="1"/>
</dbReference>
<evidence type="ECO:0008006" key="11">
    <source>
        <dbReference type="Google" id="ProtNLM"/>
    </source>
</evidence>
<dbReference type="RefSeq" id="WP_132045419.1">
    <property type="nucleotide sequence ID" value="NZ_SLTR01000029.1"/>
</dbReference>
<dbReference type="Pfam" id="PF11846">
    <property type="entry name" value="Wzy_C_2"/>
    <property type="match status" value="1"/>
</dbReference>
<feature type="transmembrane region" description="Helical" evidence="5">
    <location>
        <begin position="433"/>
        <end position="459"/>
    </location>
</feature>
<dbReference type="InterPro" id="IPR051533">
    <property type="entry name" value="WaaL-like"/>
</dbReference>
<dbReference type="PANTHER" id="PTHR37422">
    <property type="entry name" value="TEICHURONIC ACID BIOSYNTHESIS PROTEIN TUAE"/>
    <property type="match status" value="1"/>
</dbReference>
<comment type="caution">
    <text evidence="9">The sequence shown here is derived from an EMBL/GenBank/DDBJ whole genome shotgun (WGS) entry which is preliminary data.</text>
</comment>
<comment type="subcellular location">
    <subcellularLocation>
        <location evidence="1">Membrane</location>
        <topology evidence="1">Multi-pass membrane protein</topology>
    </subcellularLocation>
</comment>
<keyword evidence="4 5" id="KW-0472">Membrane</keyword>
<feature type="domain" description="Virulence factor membrane-bound polymerase C-terminal" evidence="7">
    <location>
        <begin position="382"/>
        <end position="511"/>
    </location>
</feature>
<feature type="transmembrane region" description="Helical" evidence="5">
    <location>
        <begin position="42"/>
        <end position="61"/>
    </location>
</feature>
<evidence type="ECO:0000313" key="10">
    <source>
        <dbReference type="Proteomes" id="UP000294823"/>
    </source>
</evidence>
<accession>A0ABY2D3A2</accession>
<feature type="transmembrane region" description="Helical" evidence="5">
    <location>
        <begin position="196"/>
        <end position="215"/>
    </location>
</feature>
<dbReference type="InterPro" id="IPR021797">
    <property type="entry name" value="Wzy_C_2"/>
</dbReference>
<feature type="transmembrane region" description="Helical" evidence="5">
    <location>
        <begin position="344"/>
        <end position="368"/>
    </location>
</feature>
<protein>
    <recommendedName>
        <fullName evidence="11">Virulence factor membrane-bound polymerase C-terminal domain-containing protein</fullName>
    </recommendedName>
</protein>
<dbReference type="Proteomes" id="UP000294823">
    <property type="component" value="Unassembled WGS sequence"/>
</dbReference>
<evidence type="ECO:0000256" key="4">
    <source>
        <dbReference type="ARBA" id="ARBA00023136"/>
    </source>
</evidence>
<dbReference type="Pfam" id="PF15864">
    <property type="entry name" value="PglL_A"/>
    <property type="match status" value="1"/>
</dbReference>
<feature type="transmembrane region" description="Helical" evidence="5">
    <location>
        <begin position="124"/>
        <end position="148"/>
    </location>
</feature>
<evidence type="ECO:0000259" key="8">
    <source>
        <dbReference type="Pfam" id="PF15864"/>
    </source>
</evidence>
<sequence>MIKFVNLFLIRKFFYVIVFAIFGGLMLVTFPNLGGGGLLQPFNAVVWIGFTALVAISLWPITKGVILLSRFHSFLGGVLIFLWLPFIWSWSESSVIALPRMLGLLAGAALLVGVFQLKLTDRDWWWVGLSILTGVLVQSFLGYLQYYILPPENWLDYNPEKHRPFGVFRQPNLMASFLVTGLAVSGWLLSGASRKLSCAYMLLAPAFIPALLVLLNSRTGWVAAFISVPLVLLSLWLVDKKKSFIWLASLAAGMLLAFVIFQFEMIADGKQLKSLSEVGARSVVYQHSLSMMLDKPILGWGYGQFEKEFLFSFADWRAGLPFNQPVITERFLGVSNFSHPHNELLFWGVEGGFLPVLAILIFSIWLLWSIFKKAKPSESAIVLALLFPIALHSMTEFPLYQSAVHWLTFLLLLGFVNHLCFKTRKFSYRYTFIVRFFVYVAAPFIMLFMATHLQALWYVKKVFIDKGERVVNMREVINPLGTPSFLQNMNLQLNLAAALDNENKSLVAYYSNMLEEEASIRLDLGKLNWLEQSYEFLENNEKLENIIKLRRHLYPAYEESNPEHETNEMLETGSDAKTLGVRASDI</sequence>
<gene>
    <name evidence="9" type="ORF">E0702_15390</name>
</gene>
<keyword evidence="10" id="KW-1185">Reference proteome</keyword>
<feature type="transmembrane region" description="Helical" evidence="5">
    <location>
        <begin position="245"/>
        <end position="263"/>
    </location>
</feature>
<evidence type="ECO:0000256" key="5">
    <source>
        <dbReference type="SAM" id="Phobius"/>
    </source>
</evidence>
<feature type="domain" description="O-antigen ligase-related" evidence="6">
    <location>
        <begin position="209"/>
        <end position="356"/>
    </location>
</feature>
<proteinExistence type="predicted"/>